<dbReference type="Gene3D" id="3.30.1340.10">
    <property type="entry name" value="HPr-like"/>
    <property type="match status" value="1"/>
</dbReference>
<dbReference type="NCBIfam" id="TIGR01003">
    <property type="entry name" value="PTS_HPr_family"/>
    <property type="match status" value="1"/>
</dbReference>
<dbReference type="InterPro" id="IPR035895">
    <property type="entry name" value="HPr-like_sf"/>
</dbReference>
<dbReference type="EMBL" id="JACNIG010000140">
    <property type="protein sequence ID" value="MBC8431393.1"/>
    <property type="molecule type" value="Genomic_DNA"/>
</dbReference>
<proteinExistence type="predicted"/>
<dbReference type="PROSITE" id="PS00369">
    <property type="entry name" value="PTS_HPR_HIS"/>
    <property type="match status" value="1"/>
</dbReference>
<dbReference type="PANTHER" id="PTHR33705:SF1">
    <property type="entry name" value="PHOSPHOCARRIER PROTEIN HPR"/>
    <property type="match status" value="1"/>
</dbReference>
<name>A0A8J6TPW8_9BACT</name>
<dbReference type="InterPro" id="IPR001020">
    <property type="entry name" value="PTS_HPr_His_P_site"/>
</dbReference>
<dbReference type="PANTHER" id="PTHR33705">
    <property type="entry name" value="PHOSPHOCARRIER PROTEIN HPR"/>
    <property type="match status" value="1"/>
</dbReference>
<organism evidence="7 8">
    <name type="scientific">Candidatus Desulfatibia vada</name>
    <dbReference type="NCBI Taxonomy" id="2841696"/>
    <lineage>
        <taxon>Bacteria</taxon>
        <taxon>Pseudomonadati</taxon>
        <taxon>Thermodesulfobacteriota</taxon>
        <taxon>Desulfobacteria</taxon>
        <taxon>Desulfobacterales</taxon>
        <taxon>Desulfobacterales incertae sedis</taxon>
        <taxon>Candidatus Desulfatibia</taxon>
    </lineage>
</organism>
<dbReference type="Proteomes" id="UP000605201">
    <property type="component" value="Unassembled WGS sequence"/>
</dbReference>
<comment type="function">
    <text evidence="1">General (non sugar-specific) component of the phosphoenolpyruvate-dependent sugar phosphotransferase system (sugar PTS). This major carbohydrate active-transport system catalyzes the phosphorylation of incoming sugar substrates concomitantly with their translocation across the cell membrane. The phosphoryl group from phosphoenolpyruvate (PEP) is transferred to the phosphoryl carrier protein HPr by enzyme I. Phospho-HPr then transfers it to the PTS EIIA domain.</text>
</comment>
<accession>A0A8J6TPW8</accession>
<evidence type="ECO:0000256" key="3">
    <source>
        <dbReference type="ARBA" id="ARBA00022448"/>
    </source>
</evidence>
<dbReference type="Pfam" id="PF00381">
    <property type="entry name" value="PTS-HPr"/>
    <property type="match status" value="1"/>
</dbReference>
<dbReference type="SUPFAM" id="SSF55594">
    <property type="entry name" value="HPr-like"/>
    <property type="match status" value="1"/>
</dbReference>
<evidence type="ECO:0000259" key="6">
    <source>
        <dbReference type="PROSITE" id="PS51350"/>
    </source>
</evidence>
<evidence type="ECO:0000313" key="8">
    <source>
        <dbReference type="Proteomes" id="UP000605201"/>
    </source>
</evidence>
<keyword evidence="4" id="KW-0762">Sugar transport</keyword>
<protein>
    <recommendedName>
        <fullName evidence="2">Phosphocarrier protein HPr</fullName>
    </recommendedName>
    <alternativeName>
        <fullName evidence="5">Histidine-containing protein</fullName>
    </alternativeName>
</protein>
<sequence length="96" mass="10455">MSTMDKSDIGLYRDVVIINALGLHARSATKIAKRAQNSKSKIWIIKDGAKADASSIVDILTLACEQGSEITIKIDDQLDHEILNDLVKLVESGFGE</sequence>
<keyword evidence="3" id="KW-0813">Transport</keyword>
<dbReference type="PRINTS" id="PR00107">
    <property type="entry name" value="PHOSPHOCPHPR"/>
</dbReference>
<dbReference type="InterPro" id="IPR000032">
    <property type="entry name" value="HPr-like"/>
</dbReference>
<dbReference type="AlphaFoldDB" id="A0A8J6TPW8"/>
<evidence type="ECO:0000256" key="1">
    <source>
        <dbReference type="ARBA" id="ARBA00003681"/>
    </source>
</evidence>
<reference evidence="7 8" key="1">
    <citation type="submission" date="2020-08" db="EMBL/GenBank/DDBJ databases">
        <title>Bridging the membrane lipid divide: bacteria of the FCB group superphylum have the potential to synthesize archaeal ether lipids.</title>
        <authorList>
            <person name="Villanueva L."/>
            <person name="Von Meijenfeldt F.A.B."/>
            <person name="Westbye A.B."/>
            <person name="Yadav S."/>
            <person name="Hopmans E.C."/>
            <person name="Dutilh B.E."/>
            <person name="Sinninghe Damste J.S."/>
        </authorList>
    </citation>
    <scope>NUCLEOTIDE SEQUENCE [LARGE SCALE GENOMIC DNA]</scope>
    <source>
        <strain evidence="7">NIOZ-UU17</strain>
    </source>
</reference>
<dbReference type="InterPro" id="IPR050399">
    <property type="entry name" value="HPr"/>
</dbReference>
<comment type="caution">
    <text evidence="7">The sequence shown here is derived from an EMBL/GenBank/DDBJ whole genome shotgun (WGS) entry which is preliminary data.</text>
</comment>
<evidence type="ECO:0000256" key="2">
    <source>
        <dbReference type="ARBA" id="ARBA00020422"/>
    </source>
</evidence>
<gene>
    <name evidence="7" type="ORF">H8D96_05690</name>
</gene>
<evidence type="ECO:0000256" key="5">
    <source>
        <dbReference type="ARBA" id="ARBA00033055"/>
    </source>
</evidence>
<evidence type="ECO:0000256" key="4">
    <source>
        <dbReference type="ARBA" id="ARBA00022597"/>
    </source>
</evidence>
<feature type="domain" description="HPr" evidence="6">
    <location>
        <begin position="10"/>
        <end position="96"/>
    </location>
</feature>
<evidence type="ECO:0000313" key="7">
    <source>
        <dbReference type="EMBL" id="MBC8431393.1"/>
    </source>
</evidence>
<dbReference type="PROSITE" id="PS51350">
    <property type="entry name" value="PTS_HPR_DOM"/>
    <property type="match status" value="1"/>
</dbReference>